<evidence type="ECO:0000313" key="2">
    <source>
        <dbReference type="EMBL" id="KYQ48029.1"/>
    </source>
</evidence>
<evidence type="ECO:0000256" key="1">
    <source>
        <dbReference type="SAM" id="MobiDB-lite"/>
    </source>
</evidence>
<keyword evidence="3" id="KW-1185">Reference proteome</keyword>
<gene>
    <name evidence="2" type="ORF">ALC60_12989</name>
</gene>
<sequence length="107" mass="11737">MSETGHLPTDVESSDRDPGAVTLQPRPYPPSPLLGLPGSLLSFSFSSPDASEPSDSLHQESLSATPPYVNRIQYSPPASGPPSDRRVFFEYKKHCAFQEKRSNTDVF</sequence>
<feature type="region of interest" description="Disordered" evidence="1">
    <location>
        <begin position="1"/>
        <end position="85"/>
    </location>
</feature>
<proteinExistence type="predicted"/>
<evidence type="ECO:0000313" key="3">
    <source>
        <dbReference type="Proteomes" id="UP000075809"/>
    </source>
</evidence>
<name>A0A151WJI5_9HYME</name>
<feature type="compositionally biased region" description="Low complexity" evidence="1">
    <location>
        <begin position="33"/>
        <end position="56"/>
    </location>
</feature>
<dbReference type="EMBL" id="KQ983039">
    <property type="protein sequence ID" value="KYQ48029.1"/>
    <property type="molecule type" value="Genomic_DNA"/>
</dbReference>
<reference evidence="2 3" key="1">
    <citation type="submission" date="2015-09" db="EMBL/GenBank/DDBJ databases">
        <title>Trachymyrmex zeteki WGS genome.</title>
        <authorList>
            <person name="Nygaard S."/>
            <person name="Hu H."/>
            <person name="Boomsma J."/>
            <person name="Zhang G."/>
        </authorList>
    </citation>
    <scope>NUCLEOTIDE SEQUENCE [LARGE SCALE GENOMIC DNA]</scope>
    <source>
        <strain evidence="2">Tzet28-1</strain>
        <tissue evidence="2">Whole body</tissue>
    </source>
</reference>
<organism evidence="2 3">
    <name type="scientific">Mycetomoellerius zeteki</name>
    <dbReference type="NCBI Taxonomy" id="64791"/>
    <lineage>
        <taxon>Eukaryota</taxon>
        <taxon>Metazoa</taxon>
        <taxon>Ecdysozoa</taxon>
        <taxon>Arthropoda</taxon>
        <taxon>Hexapoda</taxon>
        <taxon>Insecta</taxon>
        <taxon>Pterygota</taxon>
        <taxon>Neoptera</taxon>
        <taxon>Endopterygota</taxon>
        <taxon>Hymenoptera</taxon>
        <taxon>Apocrita</taxon>
        <taxon>Aculeata</taxon>
        <taxon>Formicoidea</taxon>
        <taxon>Formicidae</taxon>
        <taxon>Myrmicinae</taxon>
        <taxon>Mycetomoellerius</taxon>
    </lineage>
</organism>
<protein>
    <submittedName>
        <fullName evidence="2">Uncharacterized protein</fullName>
    </submittedName>
</protein>
<accession>A0A151WJI5</accession>
<dbReference type="AlphaFoldDB" id="A0A151WJI5"/>
<dbReference type="Proteomes" id="UP000075809">
    <property type="component" value="Unassembled WGS sequence"/>
</dbReference>